<evidence type="ECO:0000259" key="1">
    <source>
        <dbReference type="Pfam" id="PF05699"/>
    </source>
</evidence>
<dbReference type="InterPro" id="IPR012337">
    <property type="entry name" value="RNaseH-like_sf"/>
</dbReference>
<dbReference type="SUPFAM" id="SSF53098">
    <property type="entry name" value="Ribonuclease H-like"/>
    <property type="match status" value="1"/>
</dbReference>
<proteinExistence type="predicted"/>
<feature type="domain" description="HAT C-terminal dimerisation" evidence="1">
    <location>
        <begin position="113"/>
        <end position="195"/>
    </location>
</feature>
<dbReference type="Pfam" id="PF05699">
    <property type="entry name" value="Dimer_Tnp_hAT"/>
    <property type="match status" value="1"/>
</dbReference>
<name>A0A8J5GQ77_ZINOF</name>
<evidence type="ECO:0000313" key="2">
    <source>
        <dbReference type="EMBL" id="KAG6510622.1"/>
    </source>
</evidence>
<dbReference type="EMBL" id="JACMSC010000008">
    <property type="protein sequence ID" value="KAG6510622.1"/>
    <property type="molecule type" value="Genomic_DNA"/>
</dbReference>
<dbReference type="PANTHER" id="PTHR23272:SF179">
    <property type="entry name" value="ZINC FINGER BED DOMAIN-CONTAINING PROTEIN RICESLEEPER 2-LIKE ISOFORM X1"/>
    <property type="match status" value="1"/>
</dbReference>
<dbReference type="AlphaFoldDB" id="A0A8J5GQ77"/>
<gene>
    <name evidence="2" type="ORF">ZIOFF_028650</name>
</gene>
<sequence length="260" mass="29221">MVLSDDQASAKVVGDSIEGGEMEINDNEVEGVMQTTPTVGSEVHVETDSHSQNESVLIEANEATLNNTLDVEISESENSQSSSLRPPLPKRGSYDGKFEMFMDSNTSTKHKSDLDYYLEESLLPRTSEFDILYWWKTNRIKYPILQEIAKDVLVIPVMIVASESTFSTSGRVLNAHRSKLHSKTVEALMCARDWLWSEIQDSTISNDQKFDNDVDIEESKSCSRTVTDSNSIECLVETDPKEALIGFTEVVHMEPEKAEW</sequence>
<evidence type="ECO:0000313" key="3">
    <source>
        <dbReference type="Proteomes" id="UP000734854"/>
    </source>
</evidence>
<dbReference type="InterPro" id="IPR008906">
    <property type="entry name" value="HATC_C_dom"/>
</dbReference>
<keyword evidence="3" id="KW-1185">Reference proteome</keyword>
<dbReference type="GO" id="GO:0046983">
    <property type="term" value="F:protein dimerization activity"/>
    <property type="evidence" value="ECO:0007669"/>
    <property type="project" value="InterPro"/>
</dbReference>
<protein>
    <recommendedName>
        <fullName evidence="1">HAT C-terminal dimerisation domain-containing protein</fullName>
    </recommendedName>
</protein>
<organism evidence="2 3">
    <name type="scientific">Zingiber officinale</name>
    <name type="common">Ginger</name>
    <name type="synonym">Amomum zingiber</name>
    <dbReference type="NCBI Taxonomy" id="94328"/>
    <lineage>
        <taxon>Eukaryota</taxon>
        <taxon>Viridiplantae</taxon>
        <taxon>Streptophyta</taxon>
        <taxon>Embryophyta</taxon>
        <taxon>Tracheophyta</taxon>
        <taxon>Spermatophyta</taxon>
        <taxon>Magnoliopsida</taxon>
        <taxon>Liliopsida</taxon>
        <taxon>Zingiberales</taxon>
        <taxon>Zingiberaceae</taxon>
        <taxon>Zingiber</taxon>
    </lineage>
</organism>
<dbReference type="Proteomes" id="UP000734854">
    <property type="component" value="Unassembled WGS sequence"/>
</dbReference>
<comment type="caution">
    <text evidence="2">The sequence shown here is derived from an EMBL/GenBank/DDBJ whole genome shotgun (WGS) entry which is preliminary data.</text>
</comment>
<accession>A0A8J5GQ77</accession>
<dbReference type="PANTHER" id="PTHR23272">
    <property type="entry name" value="BED FINGER-RELATED"/>
    <property type="match status" value="1"/>
</dbReference>
<reference evidence="2 3" key="1">
    <citation type="submission" date="2020-08" db="EMBL/GenBank/DDBJ databases">
        <title>Plant Genome Project.</title>
        <authorList>
            <person name="Zhang R.-G."/>
        </authorList>
    </citation>
    <scope>NUCLEOTIDE SEQUENCE [LARGE SCALE GENOMIC DNA]</scope>
    <source>
        <tissue evidence="2">Rhizome</tissue>
    </source>
</reference>